<evidence type="ECO:0000313" key="4">
    <source>
        <dbReference type="Proteomes" id="UP001601627"/>
    </source>
</evidence>
<dbReference type="Pfam" id="PF13243">
    <property type="entry name" value="SQHop_cyclase_C"/>
    <property type="match status" value="2"/>
</dbReference>
<evidence type="ECO:0000256" key="1">
    <source>
        <dbReference type="ARBA" id="ARBA00022723"/>
    </source>
</evidence>
<keyword evidence="1" id="KW-0479">Metal-binding</keyword>
<dbReference type="EMBL" id="JBHVZQ010000052">
    <property type="protein sequence ID" value="MFF1278236.1"/>
    <property type="molecule type" value="Genomic_DNA"/>
</dbReference>
<dbReference type="RefSeq" id="WP_388240643.1">
    <property type="nucleotide sequence ID" value="NZ_JBHVZQ010000052.1"/>
</dbReference>
<evidence type="ECO:0000259" key="2">
    <source>
        <dbReference type="Pfam" id="PF13243"/>
    </source>
</evidence>
<feature type="domain" description="Squalene cyclase C-terminal" evidence="2">
    <location>
        <begin position="83"/>
        <end position="205"/>
    </location>
</feature>
<proteinExistence type="predicted"/>
<accession>A0ABW6QG83</accession>
<dbReference type="Proteomes" id="UP001601627">
    <property type="component" value="Unassembled WGS sequence"/>
</dbReference>
<protein>
    <submittedName>
        <fullName evidence="3">Prenyltransferase/squalene oxidase repeat-containing protein</fullName>
    </submittedName>
</protein>
<organism evidence="3 4">
    <name type="scientific">Streptomyces marokkonensis</name>
    <dbReference type="NCBI Taxonomy" id="324855"/>
    <lineage>
        <taxon>Bacteria</taxon>
        <taxon>Bacillati</taxon>
        <taxon>Actinomycetota</taxon>
        <taxon>Actinomycetes</taxon>
        <taxon>Kitasatosporales</taxon>
        <taxon>Streptomycetaceae</taxon>
        <taxon>Streptomyces</taxon>
    </lineage>
</organism>
<dbReference type="InterPro" id="IPR008930">
    <property type="entry name" value="Terpenoid_cyclase/PrenylTrfase"/>
</dbReference>
<dbReference type="Gene3D" id="1.50.10.20">
    <property type="match status" value="2"/>
</dbReference>
<comment type="caution">
    <text evidence="3">The sequence shown here is derived from an EMBL/GenBank/DDBJ whole genome shotgun (WGS) entry which is preliminary data.</text>
</comment>
<dbReference type="InterPro" id="IPR032696">
    <property type="entry name" value="SQ_cyclase_C"/>
</dbReference>
<sequence>MLAVCVDSPGADPGRLLATVTAVDSRTELKQWQRALLAAAEIISRVRLGVPVPDDTIEALEQEQGADGGYCLMPGVTGLAYLAFSRLGDGHPAGRRCLDFLLRAQRPDGTWRYLSFDIWDTTLMVRSLRGISAFDTKIRKRALDFIEETQSADGGWACKLGLESDNDTTASAMIALAGTVGSQRGIPFAVDYLRRVQREDGLWTTWQSADDVPAPDVVAHIKTALDSHPSTGMDTTRASDWLLSQGHLQGGWSAHWYPSRAYAVVEIAQAVGWQHEVSRRAARELAAMQRPDGGWPVFRGATDSAPAVTGLALSALVRARIGVPTRVFENAAAYLVETQTPEGTWPGVPIMAGPRPFLNHCPQHTHAFVSAGLRDLVLGPAVGDR</sequence>
<dbReference type="SUPFAM" id="SSF48239">
    <property type="entry name" value="Terpenoid cyclases/Protein prenyltransferases"/>
    <property type="match status" value="1"/>
</dbReference>
<gene>
    <name evidence="3" type="ORF">ACFVZC_33425</name>
</gene>
<reference evidence="3 4" key="1">
    <citation type="submission" date="2024-09" db="EMBL/GenBank/DDBJ databases">
        <title>The Natural Products Discovery Center: Release of the First 8490 Sequenced Strains for Exploring Actinobacteria Biosynthetic Diversity.</title>
        <authorList>
            <person name="Kalkreuter E."/>
            <person name="Kautsar S.A."/>
            <person name="Yang D."/>
            <person name="Bader C.D."/>
            <person name="Teijaro C.N."/>
            <person name="Fluegel L."/>
            <person name="Davis C.M."/>
            <person name="Simpson J.R."/>
            <person name="Lauterbach L."/>
            <person name="Steele A.D."/>
            <person name="Gui C."/>
            <person name="Meng S."/>
            <person name="Li G."/>
            <person name="Viehrig K."/>
            <person name="Ye F."/>
            <person name="Su P."/>
            <person name="Kiefer A.F."/>
            <person name="Nichols A."/>
            <person name="Cepeda A.J."/>
            <person name="Yan W."/>
            <person name="Fan B."/>
            <person name="Jiang Y."/>
            <person name="Adhikari A."/>
            <person name="Zheng C.-J."/>
            <person name="Schuster L."/>
            <person name="Cowan T.M."/>
            <person name="Smanski M.J."/>
            <person name="Chevrette M.G."/>
            <person name="De Carvalho L.P.S."/>
            <person name="Shen B."/>
        </authorList>
    </citation>
    <scope>NUCLEOTIDE SEQUENCE [LARGE SCALE GENOMIC DNA]</scope>
    <source>
        <strain evidence="3 4">NPDC058328</strain>
    </source>
</reference>
<evidence type="ECO:0000313" key="3">
    <source>
        <dbReference type="EMBL" id="MFF1278236.1"/>
    </source>
</evidence>
<name>A0ABW6QG83_9ACTN</name>
<feature type="domain" description="Squalene cyclase C-terminal" evidence="2">
    <location>
        <begin position="211"/>
        <end position="347"/>
    </location>
</feature>
<keyword evidence="4" id="KW-1185">Reference proteome</keyword>